<organism evidence="1 2">
    <name type="scientific">Sulfitobacter pacificus</name>
    <dbReference type="NCBI Taxonomy" id="1499314"/>
    <lineage>
        <taxon>Bacteria</taxon>
        <taxon>Pseudomonadati</taxon>
        <taxon>Pseudomonadota</taxon>
        <taxon>Alphaproteobacteria</taxon>
        <taxon>Rhodobacterales</taxon>
        <taxon>Roseobacteraceae</taxon>
        <taxon>Sulfitobacter</taxon>
    </lineage>
</organism>
<protein>
    <submittedName>
        <fullName evidence="1">Uncharacterized protein</fullName>
    </submittedName>
</protein>
<keyword evidence="2" id="KW-1185">Reference proteome</keyword>
<sequence>METLLAVLICVAVLCIFVAKEYAYNCLPKSHFLNGTLNRSLYAKSQGEPLGWYRGTGDSGGDFEIDHLGSDLGGGDIGGDIGGD</sequence>
<evidence type="ECO:0000313" key="1">
    <source>
        <dbReference type="EMBL" id="GLQ28197.1"/>
    </source>
</evidence>
<dbReference type="Proteomes" id="UP001161388">
    <property type="component" value="Unassembled WGS sequence"/>
</dbReference>
<proteinExistence type="predicted"/>
<gene>
    <name evidence="1" type="ORF">GCM10007927_30000</name>
</gene>
<comment type="caution">
    <text evidence="1">The sequence shown here is derived from an EMBL/GenBank/DDBJ whole genome shotgun (WGS) entry which is preliminary data.</text>
</comment>
<dbReference type="EMBL" id="BSNL01000001">
    <property type="protein sequence ID" value="GLQ28197.1"/>
    <property type="molecule type" value="Genomic_DNA"/>
</dbReference>
<dbReference type="RefSeq" id="WP_284374628.1">
    <property type="nucleotide sequence ID" value="NZ_BSNL01000001.1"/>
</dbReference>
<reference evidence="1" key="1">
    <citation type="journal article" date="2014" name="Int. J. Syst. Evol. Microbiol.">
        <title>Complete genome of a new Firmicutes species belonging to the dominant human colonic microbiota ('Ruminococcus bicirculans') reveals two chromosomes and a selective capacity to utilize plant glucans.</title>
        <authorList>
            <consortium name="NISC Comparative Sequencing Program"/>
            <person name="Wegmann U."/>
            <person name="Louis P."/>
            <person name="Goesmann A."/>
            <person name="Henrissat B."/>
            <person name="Duncan S.H."/>
            <person name="Flint H.J."/>
        </authorList>
    </citation>
    <scope>NUCLEOTIDE SEQUENCE</scope>
    <source>
        <strain evidence="1">NBRC 109915</strain>
    </source>
</reference>
<accession>A0ABQ5VMB6</accession>
<evidence type="ECO:0000313" key="2">
    <source>
        <dbReference type="Proteomes" id="UP001161388"/>
    </source>
</evidence>
<name>A0ABQ5VMB6_9RHOB</name>
<reference evidence="1" key="2">
    <citation type="submission" date="2023-01" db="EMBL/GenBank/DDBJ databases">
        <title>Draft genome sequence of Sulfitobacter pacificus strain NBRC 109915.</title>
        <authorList>
            <person name="Sun Q."/>
            <person name="Mori K."/>
        </authorList>
    </citation>
    <scope>NUCLEOTIDE SEQUENCE</scope>
    <source>
        <strain evidence="1">NBRC 109915</strain>
    </source>
</reference>